<proteinExistence type="predicted"/>
<evidence type="ECO:0000256" key="1">
    <source>
        <dbReference type="SAM" id="SignalP"/>
    </source>
</evidence>
<dbReference type="SUPFAM" id="SSF75005">
    <property type="entry name" value="Arabinanase/levansucrase/invertase"/>
    <property type="match status" value="1"/>
</dbReference>
<evidence type="ECO:0000313" key="2">
    <source>
        <dbReference type="EMBL" id="RKH39482.1"/>
    </source>
</evidence>
<dbReference type="Gene3D" id="2.115.10.20">
    <property type="entry name" value="Glycosyl hydrolase domain, family 43"/>
    <property type="match status" value="2"/>
</dbReference>
<feature type="signal peptide" evidence="1">
    <location>
        <begin position="1"/>
        <end position="25"/>
    </location>
</feature>
<organism evidence="2 3">
    <name type="scientific">Corallococcus sicarius</name>
    <dbReference type="NCBI Taxonomy" id="2316726"/>
    <lineage>
        <taxon>Bacteria</taxon>
        <taxon>Pseudomonadati</taxon>
        <taxon>Myxococcota</taxon>
        <taxon>Myxococcia</taxon>
        <taxon>Myxococcales</taxon>
        <taxon>Cystobacterineae</taxon>
        <taxon>Myxococcaceae</taxon>
        <taxon>Corallococcus</taxon>
    </lineage>
</organism>
<feature type="chain" id="PRO_5017269783" evidence="1">
    <location>
        <begin position="26"/>
        <end position="467"/>
    </location>
</feature>
<dbReference type="AlphaFoldDB" id="A0A3A8NHP2"/>
<sequence length="467" mass="49561">MSRHAPLLFAAVALASSLLTPVARAATIANYRGGNTPVYSRTSYDYVPSVMKDGVYRMWWCGGIAGDYILYAEANSLGGPWHARGSTVANSYNTVFRPTGNASQFDGIHVCDPSVIRVDATYYMYYGGYGDGTGTTMIGVASSPDGLNWTRLNGGNPIIVPARDYRTVPNKYGAGQPSVTYVNGKFYLVFTDSTGYAVDGNGGGQFVLRSSDPTFQTGVEELTATGFAPRTATNHTRHSLIAAFSVDWQYVDANDTFAVAVDGPTASATRVVLFNSALSQQVDQFDIAGTWTEGPAIVSRPDKHAIPSSTCGTVPVDIVRSVGPGGPDTWNLAHNGVDLLTGRTCDQVPHGRVYEGYLIQVPGLPLTLARGGVRLQFALAAPAGDLSRNAIAVSSDVFHRIPYGASMQSGATVYGAPGRPAAFHLDDGRLWPVSCLEAIQHNNSSITGISVSQWDAHPVGPALHCVK</sequence>
<reference evidence="3" key="1">
    <citation type="submission" date="2018-09" db="EMBL/GenBank/DDBJ databases">
        <authorList>
            <person name="Livingstone P.G."/>
            <person name="Whitworth D.E."/>
        </authorList>
    </citation>
    <scope>NUCLEOTIDE SEQUENCE [LARGE SCALE GENOMIC DNA]</scope>
    <source>
        <strain evidence="3">CA040B</strain>
    </source>
</reference>
<evidence type="ECO:0000313" key="3">
    <source>
        <dbReference type="Proteomes" id="UP000273405"/>
    </source>
</evidence>
<keyword evidence="1" id="KW-0732">Signal</keyword>
<dbReference type="RefSeq" id="WP_120627520.1">
    <property type="nucleotide sequence ID" value="NZ_RAWG01000161.1"/>
</dbReference>
<dbReference type="EMBL" id="RAWG01000161">
    <property type="protein sequence ID" value="RKH39482.1"/>
    <property type="molecule type" value="Genomic_DNA"/>
</dbReference>
<comment type="caution">
    <text evidence="2">The sequence shown here is derived from an EMBL/GenBank/DDBJ whole genome shotgun (WGS) entry which is preliminary data.</text>
</comment>
<name>A0A3A8NHP2_9BACT</name>
<gene>
    <name evidence="2" type="ORF">D7X12_23500</name>
</gene>
<keyword evidence="3" id="KW-1185">Reference proteome</keyword>
<accession>A0A3A8NHP2</accession>
<dbReference type="InterPro" id="IPR023296">
    <property type="entry name" value="Glyco_hydro_beta-prop_sf"/>
</dbReference>
<protein>
    <submittedName>
        <fullName evidence="2">Beta-xylosidase</fullName>
    </submittedName>
</protein>
<dbReference type="Proteomes" id="UP000273405">
    <property type="component" value="Unassembled WGS sequence"/>
</dbReference>
<dbReference type="OrthoDB" id="9801455at2"/>